<dbReference type="GO" id="GO:0016114">
    <property type="term" value="P:terpenoid biosynthetic process"/>
    <property type="evidence" value="ECO:0007669"/>
    <property type="project" value="InterPro"/>
</dbReference>
<accession>X1NK05</accession>
<keyword evidence="2" id="KW-0547">Nucleotide-binding</keyword>
<feature type="non-terminal residue" evidence="6">
    <location>
        <position position="175"/>
    </location>
</feature>
<evidence type="ECO:0000256" key="3">
    <source>
        <dbReference type="ARBA" id="ARBA00022777"/>
    </source>
</evidence>
<reference evidence="6" key="1">
    <citation type="journal article" date="2014" name="Front. Microbiol.">
        <title>High frequency of phylogenetically diverse reductive dehalogenase-homologous genes in deep subseafloor sedimentary metagenomes.</title>
        <authorList>
            <person name="Kawai M."/>
            <person name="Futagami T."/>
            <person name="Toyoda A."/>
            <person name="Takaki Y."/>
            <person name="Nishi S."/>
            <person name="Hori S."/>
            <person name="Arai W."/>
            <person name="Tsubouchi T."/>
            <person name="Morono Y."/>
            <person name="Uchiyama I."/>
            <person name="Ito T."/>
            <person name="Fujiyama A."/>
            <person name="Inagaki F."/>
            <person name="Takami H."/>
        </authorList>
    </citation>
    <scope>NUCLEOTIDE SEQUENCE</scope>
    <source>
        <strain evidence="6">Expedition CK06-06</strain>
    </source>
</reference>
<dbReference type="GO" id="GO:0005524">
    <property type="term" value="F:ATP binding"/>
    <property type="evidence" value="ECO:0007669"/>
    <property type="project" value="UniProtKB-KW"/>
</dbReference>
<keyword evidence="1" id="KW-0808">Transferase</keyword>
<keyword evidence="3" id="KW-0418">Kinase</keyword>
<proteinExistence type="predicted"/>
<evidence type="ECO:0000259" key="5">
    <source>
        <dbReference type="Pfam" id="PF00288"/>
    </source>
</evidence>
<feature type="domain" description="GHMP kinase N-terminal" evidence="5">
    <location>
        <begin position="62"/>
        <end position="140"/>
    </location>
</feature>
<keyword evidence="4" id="KW-0067">ATP-binding</keyword>
<dbReference type="InterPro" id="IPR014721">
    <property type="entry name" value="Ribsml_uS5_D2-typ_fold_subgr"/>
</dbReference>
<dbReference type="InterPro" id="IPR020568">
    <property type="entry name" value="Ribosomal_Su5_D2-typ_SF"/>
</dbReference>
<sequence length="175" mass="18432">MLTGLAPAKINLVLEVLGKRDDGYHEIRSLVQTISLYDVLSFELAEGISLDCTEPSLQSPDNLAIQAARLLREVSGSEKGVKIGLEKRIPWGAGLGGGSSDAAAVLLALNKLWGLDLTTSGLVGLGAKLGSDVPFFIYKGTALVEGRGERVTPLSASLPGWFVLLLPPLPQMPGK</sequence>
<evidence type="ECO:0000313" key="6">
    <source>
        <dbReference type="EMBL" id="GAI27125.1"/>
    </source>
</evidence>
<organism evidence="6">
    <name type="scientific">marine sediment metagenome</name>
    <dbReference type="NCBI Taxonomy" id="412755"/>
    <lineage>
        <taxon>unclassified sequences</taxon>
        <taxon>metagenomes</taxon>
        <taxon>ecological metagenomes</taxon>
    </lineage>
</organism>
<name>X1NK05_9ZZZZ</name>
<evidence type="ECO:0000256" key="4">
    <source>
        <dbReference type="ARBA" id="ARBA00022840"/>
    </source>
</evidence>
<dbReference type="Pfam" id="PF00288">
    <property type="entry name" value="GHMP_kinases_N"/>
    <property type="match status" value="1"/>
</dbReference>
<dbReference type="InterPro" id="IPR006204">
    <property type="entry name" value="GHMP_kinase_N_dom"/>
</dbReference>
<dbReference type="PANTHER" id="PTHR43527">
    <property type="entry name" value="4-DIPHOSPHOCYTIDYL-2-C-METHYL-D-ERYTHRITOL KINASE, CHLOROPLASTIC"/>
    <property type="match status" value="1"/>
</dbReference>
<gene>
    <name evidence="6" type="ORF">S06H3_32156</name>
</gene>
<dbReference type="InterPro" id="IPR004424">
    <property type="entry name" value="IspE"/>
</dbReference>
<evidence type="ECO:0000256" key="1">
    <source>
        <dbReference type="ARBA" id="ARBA00022679"/>
    </source>
</evidence>
<evidence type="ECO:0000256" key="2">
    <source>
        <dbReference type="ARBA" id="ARBA00022741"/>
    </source>
</evidence>
<comment type="caution">
    <text evidence="6">The sequence shown here is derived from an EMBL/GenBank/DDBJ whole genome shotgun (WGS) entry which is preliminary data.</text>
</comment>
<protein>
    <recommendedName>
        <fullName evidence="5">GHMP kinase N-terminal domain-containing protein</fullName>
    </recommendedName>
</protein>
<dbReference type="EMBL" id="BARV01019095">
    <property type="protein sequence ID" value="GAI27125.1"/>
    <property type="molecule type" value="Genomic_DNA"/>
</dbReference>
<dbReference type="GO" id="GO:0050515">
    <property type="term" value="F:4-(cytidine 5'-diphospho)-2-C-methyl-D-erythritol kinase activity"/>
    <property type="evidence" value="ECO:0007669"/>
    <property type="project" value="InterPro"/>
</dbReference>
<dbReference type="Gene3D" id="3.30.230.10">
    <property type="match status" value="1"/>
</dbReference>
<dbReference type="SUPFAM" id="SSF54211">
    <property type="entry name" value="Ribosomal protein S5 domain 2-like"/>
    <property type="match status" value="1"/>
</dbReference>
<dbReference type="NCBIfam" id="TIGR00154">
    <property type="entry name" value="ispE"/>
    <property type="match status" value="1"/>
</dbReference>
<dbReference type="AlphaFoldDB" id="X1NK05"/>
<dbReference type="PANTHER" id="PTHR43527:SF2">
    <property type="entry name" value="4-DIPHOSPHOCYTIDYL-2-C-METHYL-D-ERYTHRITOL KINASE, CHLOROPLASTIC"/>
    <property type="match status" value="1"/>
</dbReference>